<dbReference type="EMBL" id="JXJX01000005">
    <property type="protein sequence ID" value="PCS07236.1"/>
    <property type="molecule type" value="Genomic_DNA"/>
</dbReference>
<accession>A0A2A5S143</accession>
<gene>
    <name evidence="1" type="ORF">RU87_GL001289</name>
</gene>
<dbReference type="AlphaFoldDB" id="A0A2A5S143"/>
<evidence type="ECO:0000313" key="1">
    <source>
        <dbReference type="EMBL" id="PCS07236.1"/>
    </source>
</evidence>
<protein>
    <submittedName>
        <fullName evidence="1">Uncharacterized protein</fullName>
    </submittedName>
</protein>
<reference evidence="1 2" key="1">
    <citation type="submission" date="2014-12" db="EMBL/GenBank/DDBJ databases">
        <title>Draft genome sequences of 10 type strains of Lactococcus.</title>
        <authorList>
            <person name="Sun Z."/>
            <person name="Zhong Z."/>
            <person name="Liu W."/>
            <person name="Zhang W."/>
            <person name="Zhang H."/>
        </authorList>
    </citation>
    <scope>NUCLEOTIDE SEQUENCE [LARGE SCALE GENOMIC DNA]</scope>
    <source>
        <strain evidence="1 2">DSM 20686</strain>
    </source>
</reference>
<organism evidence="1 2">
    <name type="scientific">Pseudolactococcus plantarum</name>
    <dbReference type="NCBI Taxonomy" id="1365"/>
    <lineage>
        <taxon>Bacteria</taxon>
        <taxon>Bacillati</taxon>
        <taxon>Bacillota</taxon>
        <taxon>Bacilli</taxon>
        <taxon>Lactobacillales</taxon>
        <taxon>Streptococcaceae</taxon>
        <taxon>Pseudolactococcus</taxon>
    </lineage>
</organism>
<name>A0A2A5S143_9LACT</name>
<sequence>MFDIKWEFVKVDGTLKAIIEYRNELFTKDEIVRYKDYFIDTLKNIIR</sequence>
<proteinExistence type="predicted"/>
<evidence type="ECO:0000313" key="2">
    <source>
        <dbReference type="Proteomes" id="UP000242246"/>
    </source>
</evidence>
<keyword evidence="2" id="KW-1185">Reference proteome</keyword>
<dbReference type="Proteomes" id="UP000242246">
    <property type="component" value="Unassembled WGS sequence"/>
</dbReference>
<dbReference type="OrthoDB" id="9765680at2"/>
<comment type="caution">
    <text evidence="1">The sequence shown here is derived from an EMBL/GenBank/DDBJ whole genome shotgun (WGS) entry which is preliminary data.</text>
</comment>